<keyword evidence="5 7" id="KW-0496">Mitochondrion</keyword>
<evidence type="ECO:0000259" key="8">
    <source>
        <dbReference type="Pfam" id="PF09813"/>
    </source>
</evidence>
<evidence type="ECO:0000313" key="10">
    <source>
        <dbReference type="RefSeq" id="XP_017780331.1"/>
    </source>
</evidence>
<feature type="domain" description="Cytochrome c oxidase assembly factor 3 mitochondrial coiled-coil" evidence="8">
    <location>
        <begin position="30"/>
        <end position="78"/>
    </location>
</feature>
<dbReference type="Pfam" id="PF09813">
    <property type="entry name" value="Coa3_cc"/>
    <property type="match status" value="1"/>
</dbReference>
<name>A0ABM1N0I1_NICVS</name>
<gene>
    <name evidence="10" type="primary">LOC108565408</name>
</gene>
<evidence type="ECO:0000256" key="7">
    <source>
        <dbReference type="RuleBase" id="RU367056"/>
    </source>
</evidence>
<dbReference type="GeneID" id="108565408"/>
<evidence type="ECO:0000256" key="2">
    <source>
        <dbReference type="ARBA" id="ARBA00007035"/>
    </source>
</evidence>
<keyword evidence="4 7" id="KW-1133">Transmembrane helix</keyword>
<sequence>MSDKERMPSADISKLKQSDLDFMKYVESQNRERVEKLKLLRRNNIRTASVIGGAVIGIYLYSMLAVKQEKFLDDFDEPVKVIEKQ</sequence>
<evidence type="ECO:0000256" key="1">
    <source>
        <dbReference type="ARBA" id="ARBA00004304"/>
    </source>
</evidence>
<comment type="function">
    <text evidence="7">Required for assembly of cytochrome c oxidase (complex IV).</text>
</comment>
<comment type="subcellular location">
    <subcellularLocation>
        <location evidence="1">Mitochondrion membrane</location>
        <topology evidence="1">Single-pass membrane protein</topology>
    </subcellularLocation>
</comment>
<dbReference type="RefSeq" id="XP_017780331.1">
    <property type="nucleotide sequence ID" value="XM_017924842.1"/>
</dbReference>
<feature type="transmembrane region" description="Helical" evidence="7">
    <location>
        <begin position="45"/>
        <end position="64"/>
    </location>
</feature>
<evidence type="ECO:0000256" key="5">
    <source>
        <dbReference type="ARBA" id="ARBA00023128"/>
    </source>
</evidence>
<dbReference type="InterPro" id="IPR018628">
    <property type="entry name" value="Coa3_CC"/>
</dbReference>
<keyword evidence="7" id="KW-0999">Mitochondrion inner membrane</keyword>
<keyword evidence="3 7" id="KW-0812">Transmembrane</keyword>
<dbReference type="InterPro" id="IPR041752">
    <property type="entry name" value="Coa3"/>
</dbReference>
<comment type="similarity">
    <text evidence="2 7">Belongs to the COA3 family.</text>
</comment>
<evidence type="ECO:0000256" key="3">
    <source>
        <dbReference type="ARBA" id="ARBA00022692"/>
    </source>
</evidence>
<keyword evidence="6 7" id="KW-0472">Membrane</keyword>
<evidence type="ECO:0000313" key="9">
    <source>
        <dbReference type="Proteomes" id="UP000695000"/>
    </source>
</evidence>
<evidence type="ECO:0000256" key="6">
    <source>
        <dbReference type="ARBA" id="ARBA00023136"/>
    </source>
</evidence>
<dbReference type="PANTHER" id="PTHR15642">
    <property type="entry name" value="CYTOCHROME C OXIDASE ASSEMBLY FACTOR 3, MITOCHONDRIAL"/>
    <property type="match status" value="1"/>
</dbReference>
<accession>A0ABM1N0I1</accession>
<proteinExistence type="inferred from homology"/>
<reference evidence="10" key="1">
    <citation type="submission" date="2025-08" db="UniProtKB">
        <authorList>
            <consortium name="RefSeq"/>
        </authorList>
    </citation>
    <scope>IDENTIFICATION</scope>
    <source>
        <tissue evidence="10">Whole Larva</tissue>
    </source>
</reference>
<protein>
    <recommendedName>
        <fullName evidence="7">Cytochrome c oxidase assembly factor 3</fullName>
    </recommendedName>
</protein>
<comment type="subunit">
    <text evidence="7">Component of 250-400 kDa complexes called cytochrome oxidase assembly intermediates or COA complexes.</text>
</comment>
<keyword evidence="9" id="KW-1185">Reference proteome</keyword>
<dbReference type="Proteomes" id="UP000695000">
    <property type="component" value="Unplaced"/>
</dbReference>
<organism evidence="9 10">
    <name type="scientific">Nicrophorus vespilloides</name>
    <name type="common">Boreal carrion beetle</name>
    <dbReference type="NCBI Taxonomy" id="110193"/>
    <lineage>
        <taxon>Eukaryota</taxon>
        <taxon>Metazoa</taxon>
        <taxon>Ecdysozoa</taxon>
        <taxon>Arthropoda</taxon>
        <taxon>Hexapoda</taxon>
        <taxon>Insecta</taxon>
        <taxon>Pterygota</taxon>
        <taxon>Neoptera</taxon>
        <taxon>Endopterygota</taxon>
        <taxon>Coleoptera</taxon>
        <taxon>Polyphaga</taxon>
        <taxon>Staphyliniformia</taxon>
        <taxon>Silphidae</taxon>
        <taxon>Nicrophorinae</taxon>
        <taxon>Nicrophorus</taxon>
    </lineage>
</organism>
<dbReference type="PANTHER" id="PTHR15642:SF3">
    <property type="entry name" value="CYTOCHROME C OXIDASE ASSEMBLY FACTOR 3 HOMOLOG, MITOCHONDRIAL"/>
    <property type="match status" value="1"/>
</dbReference>
<evidence type="ECO:0000256" key="4">
    <source>
        <dbReference type="ARBA" id="ARBA00022989"/>
    </source>
</evidence>